<dbReference type="AlphaFoldDB" id="A0A5P2BM13"/>
<dbReference type="OrthoDB" id="3210322at2"/>
<dbReference type="Proteomes" id="UP000323046">
    <property type="component" value="Chromosome"/>
</dbReference>
<dbReference type="PANTHER" id="PTHR30055:SF243">
    <property type="entry name" value="HTH-TYPE TRANSCRIPTIONAL REGULATOR RV1816"/>
    <property type="match status" value="1"/>
</dbReference>
<dbReference type="SUPFAM" id="SSF48498">
    <property type="entry name" value="Tetracyclin repressor-like, C-terminal domain"/>
    <property type="match status" value="1"/>
</dbReference>
<dbReference type="PANTHER" id="PTHR30055">
    <property type="entry name" value="HTH-TYPE TRANSCRIPTIONAL REGULATOR RUTR"/>
    <property type="match status" value="1"/>
</dbReference>
<gene>
    <name evidence="7" type="ORF">DEJ47_35375</name>
</gene>
<evidence type="ECO:0000313" key="7">
    <source>
        <dbReference type="EMBL" id="QES31000.1"/>
    </source>
</evidence>
<dbReference type="Pfam" id="PF13305">
    <property type="entry name" value="TetR_C_33"/>
    <property type="match status" value="1"/>
</dbReference>
<sequence length="258" mass="26817">MTSTPRARTPRERYRDQTRAEIKQIAVGQLAAGGVEGVALLRIAKEIGMSGPALYRYFASRDDLLSELVVDAYQAVAAEIGAVDISAGGRAALHALATAFRDWAVAQPHLYLLIQGTPVPGFRAPDETVAHAREVLGPFLTVFAGGRPSNSVEPLVGEFNRWLRDDAAVAAWVEKWTGPSSGGSATSTGAAESPVAAGSEGSSESAAAVALTGAITAWPQLHGTVGLEAAGQFAGMGHRPTTLLAVQVDMLADAFQLA</sequence>
<dbReference type="GO" id="GO:0000976">
    <property type="term" value="F:transcription cis-regulatory region binding"/>
    <property type="evidence" value="ECO:0007669"/>
    <property type="project" value="TreeGrafter"/>
</dbReference>
<dbReference type="GO" id="GO:0003700">
    <property type="term" value="F:DNA-binding transcription factor activity"/>
    <property type="evidence" value="ECO:0007669"/>
    <property type="project" value="TreeGrafter"/>
</dbReference>
<reference evidence="7 8" key="1">
    <citation type="submission" date="2018-05" db="EMBL/GenBank/DDBJ databases">
        <title>Streptomyces venezuelae.</title>
        <authorList>
            <person name="Kim W."/>
            <person name="Lee N."/>
            <person name="Cho B.-K."/>
        </authorList>
    </citation>
    <scope>NUCLEOTIDE SEQUENCE [LARGE SCALE GENOMIC DNA]</scope>
    <source>
        <strain evidence="7 8">ATCC 14583</strain>
    </source>
</reference>
<dbReference type="Pfam" id="PF00440">
    <property type="entry name" value="TetR_N"/>
    <property type="match status" value="1"/>
</dbReference>
<organism evidence="7 8">
    <name type="scientific">Streptomyces venezuelae</name>
    <dbReference type="NCBI Taxonomy" id="54571"/>
    <lineage>
        <taxon>Bacteria</taxon>
        <taxon>Bacillati</taxon>
        <taxon>Actinomycetota</taxon>
        <taxon>Actinomycetes</taxon>
        <taxon>Kitasatosporales</taxon>
        <taxon>Streptomycetaceae</taxon>
        <taxon>Streptomyces</taxon>
    </lineage>
</organism>
<feature type="region of interest" description="Disordered" evidence="5">
    <location>
        <begin position="178"/>
        <end position="199"/>
    </location>
</feature>
<dbReference type="EMBL" id="CP029193">
    <property type="protein sequence ID" value="QES31000.1"/>
    <property type="molecule type" value="Genomic_DNA"/>
</dbReference>
<keyword evidence="2 4" id="KW-0238">DNA-binding</keyword>
<dbReference type="Gene3D" id="1.10.357.10">
    <property type="entry name" value="Tetracycline Repressor, domain 2"/>
    <property type="match status" value="1"/>
</dbReference>
<dbReference type="InterPro" id="IPR050109">
    <property type="entry name" value="HTH-type_TetR-like_transc_reg"/>
</dbReference>
<dbReference type="InterPro" id="IPR009057">
    <property type="entry name" value="Homeodomain-like_sf"/>
</dbReference>
<evidence type="ECO:0000256" key="5">
    <source>
        <dbReference type="SAM" id="MobiDB-lite"/>
    </source>
</evidence>
<dbReference type="InterPro" id="IPR001647">
    <property type="entry name" value="HTH_TetR"/>
</dbReference>
<evidence type="ECO:0000256" key="3">
    <source>
        <dbReference type="ARBA" id="ARBA00023163"/>
    </source>
</evidence>
<accession>A0A5P2BM13</accession>
<keyword evidence="1" id="KW-0805">Transcription regulation</keyword>
<protein>
    <submittedName>
        <fullName evidence="7">TetR/AcrR family transcriptional regulator</fullName>
    </submittedName>
</protein>
<evidence type="ECO:0000259" key="6">
    <source>
        <dbReference type="PROSITE" id="PS50977"/>
    </source>
</evidence>
<dbReference type="SUPFAM" id="SSF46689">
    <property type="entry name" value="Homeodomain-like"/>
    <property type="match status" value="1"/>
</dbReference>
<keyword evidence="8" id="KW-1185">Reference proteome</keyword>
<dbReference type="RefSeq" id="WP_150175193.1">
    <property type="nucleotide sequence ID" value="NZ_CP029193.1"/>
</dbReference>
<evidence type="ECO:0000313" key="8">
    <source>
        <dbReference type="Proteomes" id="UP000323046"/>
    </source>
</evidence>
<dbReference type="InterPro" id="IPR025996">
    <property type="entry name" value="MT1864/Rv1816-like_C"/>
</dbReference>
<dbReference type="PROSITE" id="PS50977">
    <property type="entry name" value="HTH_TETR_2"/>
    <property type="match status" value="1"/>
</dbReference>
<evidence type="ECO:0000256" key="2">
    <source>
        <dbReference type="ARBA" id="ARBA00023125"/>
    </source>
</evidence>
<evidence type="ECO:0000256" key="1">
    <source>
        <dbReference type="ARBA" id="ARBA00023015"/>
    </source>
</evidence>
<evidence type="ECO:0000256" key="4">
    <source>
        <dbReference type="PROSITE-ProRule" id="PRU00335"/>
    </source>
</evidence>
<feature type="domain" description="HTH tetR-type" evidence="6">
    <location>
        <begin position="16"/>
        <end position="76"/>
    </location>
</feature>
<name>A0A5P2BM13_STRVZ</name>
<keyword evidence="3" id="KW-0804">Transcription</keyword>
<dbReference type="InterPro" id="IPR036271">
    <property type="entry name" value="Tet_transcr_reg_TetR-rel_C_sf"/>
</dbReference>
<feature type="DNA-binding region" description="H-T-H motif" evidence="4">
    <location>
        <begin position="39"/>
        <end position="58"/>
    </location>
</feature>
<proteinExistence type="predicted"/>